<evidence type="ECO:0000313" key="2">
    <source>
        <dbReference type="Proteomes" id="UP000002162"/>
    </source>
</evidence>
<dbReference type="GeneID" id="29672153"/>
<evidence type="ECO:0008006" key="3">
    <source>
        <dbReference type="Google" id="ProtNLM"/>
    </source>
</evidence>
<dbReference type="RefSeq" id="WP_006688790.1">
    <property type="nucleotide sequence ID" value="NC_010503.1"/>
</dbReference>
<dbReference type="AlphaFoldDB" id="A0A2C9DYY5"/>
<dbReference type="SUPFAM" id="SSF55729">
    <property type="entry name" value="Acyl-CoA N-acyltransferases (Nat)"/>
    <property type="match status" value="1"/>
</dbReference>
<reference evidence="1 2" key="1">
    <citation type="submission" date="2008-02" db="EMBL/GenBank/DDBJ databases">
        <title>Genome sequence of Ureaplasma parvum serovar 3.</title>
        <authorList>
            <person name="Methe B.A."/>
            <person name="Glass J."/>
            <person name="Waites K."/>
            <person name="Shrivastava S."/>
        </authorList>
    </citation>
    <scope>NUCLEOTIDE SEQUENCE [LARGE SCALE GENOMIC DNA]</scope>
    <source>
        <strain evidence="2">ATCC 27815 / 27 / NCTC 11736</strain>
    </source>
</reference>
<gene>
    <name evidence="1" type="ordered locus">UPA3_0614</name>
</gene>
<dbReference type="Proteomes" id="UP000002162">
    <property type="component" value="Chromosome"/>
</dbReference>
<organism evidence="1 2">
    <name type="scientific">Ureaplasma parvum serovar 3 (strain ATCC 27815 / 27 / NCTC 11736)</name>
    <dbReference type="NCBI Taxonomy" id="505682"/>
    <lineage>
        <taxon>Bacteria</taxon>
        <taxon>Bacillati</taxon>
        <taxon>Mycoplasmatota</taxon>
        <taxon>Mycoplasmoidales</taxon>
        <taxon>Mycoplasmoidaceae</taxon>
        <taxon>Ureaplasma</taxon>
    </lineage>
</organism>
<sequence>MYTKLTWNNYEFVEQIKEDINPGQQISTLTLLLWTYYGYDIYFEYLKDKNIVLFYAQANEELKIIEQNKIATQFIGKFFIIFAYFDAKKYDWTTLIPIALEALKTNFKKEFLLAINGIQDENYLNNLSQFNFELIYSWYSNFIYETQSLKYFCGKILQKKRNNLNFFIKNFKNDYEIIKYNPKFHLHEVCTFLKEWDVKNFINSKRMLVNSNSDLLLNTQTNPYFMGSLLIKKSINKIVGFTLVYTRPNIAEILIEQTDREIRGMYQYLLSQNLIINNINNWLIDRQDGAWSDNISASKLSYAPKIITKRVNVLIKE</sequence>
<dbReference type="EMBL" id="CP000942">
    <property type="protein sequence ID" value="ACA33184.1"/>
    <property type="molecule type" value="Genomic_DNA"/>
</dbReference>
<evidence type="ECO:0000313" key="1">
    <source>
        <dbReference type="EMBL" id="ACA33184.1"/>
    </source>
</evidence>
<dbReference type="HOGENOM" id="CLU_876997_0_0_14"/>
<dbReference type="InterPro" id="IPR016181">
    <property type="entry name" value="Acyl_CoA_acyltransferase"/>
</dbReference>
<name>A0A2C9DYY5_UREP2</name>
<accession>A0A2C9DYY5</accession>
<dbReference type="Gene3D" id="3.40.630.30">
    <property type="match status" value="1"/>
</dbReference>
<proteinExistence type="predicted"/>
<dbReference type="KEGG" id="upa:UPA3_0614"/>
<protein>
    <recommendedName>
        <fullName evidence="3">Phosphatidylglycerol lysyltransferase C-terminal domain-containing protein</fullName>
    </recommendedName>
</protein>